<evidence type="ECO:0000256" key="7">
    <source>
        <dbReference type="SAM" id="MobiDB-lite"/>
    </source>
</evidence>
<sequence length="483" mass="50066">MTDLVTGPHAQNDTAADETDAGSGDGTTPVYAWAPDEPKPRKRHLGLWIGIPSGVLAVAAVTASLVLIAPGTAVSGVPIGGMTVGGAADALTSRLAGATVVLSTPDGDVTVTGAELGASIDARTIAEQAFDAHPLWNVAQWNSEPLVADVTLDPAIATEALREAAPGGYTDPTDATVTFDAATASYVSTPAAAGEGIDLDQVRTALTEAFSSGGDRITIDASIVPVDAAITTADAETSVTRLNGILDTIGFYVGDERTVPVDRALAASWLKLGTEDGKLTLSADANAIQKTVDTLAPLVDRAPVDATVVTNAAGDVLRDLTPGAAGRTLGDTSQVADDFAAQLAAGDAVYQLPVTEAPFATTALHRYSDVNLSTQRATFYENGQVVNSWPISSGLGANATPTGEFTVFAHVRMQDMGCTPTSTYCTKDVPWVTYFAPDIGFHGTYWHNNFGHPMSHGCINMPIDQAAWAYEFLSKGSEVSVHY</sequence>
<keyword evidence="8" id="KW-0812">Transmembrane</keyword>
<evidence type="ECO:0000256" key="2">
    <source>
        <dbReference type="ARBA" id="ARBA00022679"/>
    </source>
</evidence>
<evidence type="ECO:0000256" key="4">
    <source>
        <dbReference type="ARBA" id="ARBA00022984"/>
    </source>
</evidence>
<gene>
    <name evidence="10" type="ORF">GCM10009862_03920</name>
</gene>
<feature type="transmembrane region" description="Helical" evidence="8">
    <location>
        <begin position="45"/>
        <end position="69"/>
    </location>
</feature>
<dbReference type="Gene3D" id="2.40.440.10">
    <property type="entry name" value="L,D-transpeptidase catalytic domain-like"/>
    <property type="match status" value="1"/>
</dbReference>
<dbReference type="SUPFAM" id="SSF141523">
    <property type="entry name" value="L,D-transpeptidase catalytic domain-like"/>
    <property type="match status" value="1"/>
</dbReference>
<dbReference type="Pfam" id="PF03734">
    <property type="entry name" value="YkuD"/>
    <property type="match status" value="1"/>
</dbReference>
<keyword evidence="2" id="KW-0808">Transferase</keyword>
<dbReference type="RefSeq" id="WP_344226371.1">
    <property type="nucleotide sequence ID" value="NZ_BAAARI010000002.1"/>
</dbReference>
<name>A0ABN3P7E4_9MICO</name>
<feature type="active site" description="Proton donor/acceptor" evidence="6">
    <location>
        <position position="442"/>
    </location>
</feature>
<evidence type="ECO:0000256" key="6">
    <source>
        <dbReference type="PROSITE-ProRule" id="PRU01373"/>
    </source>
</evidence>
<evidence type="ECO:0000256" key="1">
    <source>
        <dbReference type="ARBA" id="ARBA00004752"/>
    </source>
</evidence>
<feature type="active site" description="Nucleophile" evidence="6">
    <location>
        <position position="458"/>
    </location>
</feature>
<feature type="domain" description="L,D-TPase catalytic" evidence="9">
    <location>
        <begin position="366"/>
        <end position="482"/>
    </location>
</feature>
<keyword evidence="11" id="KW-1185">Reference proteome</keyword>
<dbReference type="InterPro" id="IPR005490">
    <property type="entry name" value="LD_TPept_cat_dom"/>
</dbReference>
<protein>
    <recommendedName>
        <fullName evidence="9">L,D-TPase catalytic domain-containing protein</fullName>
    </recommendedName>
</protein>
<comment type="pathway">
    <text evidence="1 6">Cell wall biogenesis; peptidoglycan biosynthesis.</text>
</comment>
<dbReference type="PANTHER" id="PTHR30582">
    <property type="entry name" value="L,D-TRANSPEPTIDASE"/>
    <property type="match status" value="1"/>
</dbReference>
<keyword evidence="8" id="KW-1133">Transmembrane helix</keyword>
<keyword evidence="4 6" id="KW-0573">Peptidoglycan synthesis</keyword>
<dbReference type="CDD" id="cd16913">
    <property type="entry name" value="YkuD_like"/>
    <property type="match status" value="1"/>
</dbReference>
<feature type="region of interest" description="Disordered" evidence="7">
    <location>
        <begin position="1"/>
        <end position="37"/>
    </location>
</feature>
<dbReference type="EMBL" id="BAAARI010000002">
    <property type="protein sequence ID" value="GAA2568348.1"/>
    <property type="molecule type" value="Genomic_DNA"/>
</dbReference>
<proteinExistence type="predicted"/>
<keyword evidence="5 6" id="KW-0961">Cell wall biogenesis/degradation</keyword>
<reference evidence="10 11" key="1">
    <citation type="journal article" date="2019" name="Int. J. Syst. Evol. Microbiol.">
        <title>The Global Catalogue of Microorganisms (GCM) 10K type strain sequencing project: providing services to taxonomists for standard genome sequencing and annotation.</title>
        <authorList>
            <consortium name="The Broad Institute Genomics Platform"/>
            <consortium name="The Broad Institute Genome Sequencing Center for Infectious Disease"/>
            <person name="Wu L."/>
            <person name="Ma J."/>
        </authorList>
    </citation>
    <scope>NUCLEOTIDE SEQUENCE [LARGE SCALE GENOMIC DNA]</scope>
    <source>
        <strain evidence="10 11">JCM 16365</strain>
    </source>
</reference>
<evidence type="ECO:0000259" key="9">
    <source>
        <dbReference type="PROSITE" id="PS52029"/>
    </source>
</evidence>
<keyword evidence="8" id="KW-0472">Membrane</keyword>
<dbReference type="Proteomes" id="UP001500274">
    <property type="component" value="Unassembled WGS sequence"/>
</dbReference>
<comment type="caution">
    <text evidence="10">The sequence shown here is derived from an EMBL/GenBank/DDBJ whole genome shotgun (WGS) entry which is preliminary data.</text>
</comment>
<evidence type="ECO:0000313" key="10">
    <source>
        <dbReference type="EMBL" id="GAA2568348.1"/>
    </source>
</evidence>
<dbReference type="PROSITE" id="PS52029">
    <property type="entry name" value="LD_TPASE"/>
    <property type="match status" value="1"/>
</dbReference>
<evidence type="ECO:0000313" key="11">
    <source>
        <dbReference type="Proteomes" id="UP001500274"/>
    </source>
</evidence>
<evidence type="ECO:0000256" key="3">
    <source>
        <dbReference type="ARBA" id="ARBA00022960"/>
    </source>
</evidence>
<dbReference type="PANTHER" id="PTHR30582:SF2">
    <property type="entry name" value="L,D-TRANSPEPTIDASE YCIB-RELATED"/>
    <property type="match status" value="1"/>
</dbReference>
<keyword evidence="3 6" id="KW-0133">Cell shape</keyword>
<organism evidence="10 11">
    <name type="scientific">Microbacterium binotii</name>
    <dbReference type="NCBI Taxonomy" id="462710"/>
    <lineage>
        <taxon>Bacteria</taxon>
        <taxon>Bacillati</taxon>
        <taxon>Actinomycetota</taxon>
        <taxon>Actinomycetes</taxon>
        <taxon>Micrococcales</taxon>
        <taxon>Microbacteriaceae</taxon>
        <taxon>Microbacterium</taxon>
    </lineage>
</organism>
<dbReference type="InterPro" id="IPR050979">
    <property type="entry name" value="LD-transpeptidase"/>
</dbReference>
<evidence type="ECO:0000256" key="8">
    <source>
        <dbReference type="SAM" id="Phobius"/>
    </source>
</evidence>
<evidence type="ECO:0000256" key="5">
    <source>
        <dbReference type="ARBA" id="ARBA00023316"/>
    </source>
</evidence>
<accession>A0ABN3P7E4</accession>
<dbReference type="InterPro" id="IPR038063">
    <property type="entry name" value="Transpep_catalytic_dom"/>
</dbReference>